<reference evidence="1" key="1">
    <citation type="submission" date="2020-05" db="EMBL/GenBank/DDBJ databases">
        <authorList>
            <person name="Chiriac C."/>
            <person name="Salcher M."/>
            <person name="Ghai R."/>
            <person name="Kavagutti S V."/>
        </authorList>
    </citation>
    <scope>NUCLEOTIDE SEQUENCE</scope>
</reference>
<sequence length="92" mass="9911">MDNSTSAVLWCTNGTLTRATGSLLLERLAPSTGNLSTVLRGVRSLTGGRELCDNNLVNEVDVGFDCEKRVGKLNRACLLSSCVNDGYLRHNP</sequence>
<dbReference type="EMBL" id="CAEZUE010000085">
    <property type="protein sequence ID" value="CAB4594676.1"/>
    <property type="molecule type" value="Genomic_DNA"/>
</dbReference>
<accession>A0A6J6G0D0</accession>
<protein>
    <submittedName>
        <fullName evidence="1">Unannotated protein</fullName>
    </submittedName>
</protein>
<name>A0A6J6G0D0_9ZZZZ</name>
<proteinExistence type="predicted"/>
<gene>
    <name evidence="1" type="ORF">UFOPK1788_00723</name>
</gene>
<organism evidence="1">
    <name type="scientific">freshwater metagenome</name>
    <dbReference type="NCBI Taxonomy" id="449393"/>
    <lineage>
        <taxon>unclassified sequences</taxon>
        <taxon>metagenomes</taxon>
        <taxon>ecological metagenomes</taxon>
    </lineage>
</organism>
<evidence type="ECO:0000313" key="1">
    <source>
        <dbReference type="EMBL" id="CAB4594676.1"/>
    </source>
</evidence>
<dbReference type="AlphaFoldDB" id="A0A6J6G0D0"/>